<keyword evidence="4" id="KW-1185">Reference proteome</keyword>
<evidence type="ECO:0000313" key="2">
    <source>
        <dbReference type="EMBL" id="CAK0791988.1"/>
    </source>
</evidence>
<organism evidence="3 4">
    <name type="scientific">Prorocentrum cordatum</name>
    <dbReference type="NCBI Taxonomy" id="2364126"/>
    <lineage>
        <taxon>Eukaryota</taxon>
        <taxon>Sar</taxon>
        <taxon>Alveolata</taxon>
        <taxon>Dinophyceae</taxon>
        <taxon>Prorocentrales</taxon>
        <taxon>Prorocentraceae</taxon>
        <taxon>Prorocentrum</taxon>
    </lineage>
</organism>
<evidence type="ECO:0000313" key="3">
    <source>
        <dbReference type="EMBL" id="CAK0865549.1"/>
    </source>
</evidence>
<evidence type="ECO:0008006" key="5">
    <source>
        <dbReference type="Google" id="ProtNLM"/>
    </source>
</evidence>
<comment type="caution">
    <text evidence="3">The sequence shown here is derived from an EMBL/GenBank/DDBJ whole genome shotgun (WGS) entry which is preliminary data.</text>
</comment>
<name>A0ABN9V1P7_9DINO</name>
<dbReference type="Proteomes" id="UP001189429">
    <property type="component" value="Unassembled WGS sequence"/>
</dbReference>
<proteinExistence type="predicted"/>
<evidence type="ECO:0000313" key="4">
    <source>
        <dbReference type="Proteomes" id="UP001189429"/>
    </source>
</evidence>
<reference evidence="3" key="1">
    <citation type="submission" date="2023-10" db="EMBL/GenBank/DDBJ databases">
        <authorList>
            <person name="Chen Y."/>
            <person name="Shah S."/>
            <person name="Dougan E. K."/>
            <person name="Thang M."/>
            <person name="Chan C."/>
        </authorList>
    </citation>
    <scope>NUCLEOTIDE SEQUENCE [LARGE SCALE GENOMIC DNA]</scope>
</reference>
<gene>
    <name evidence="2" type="ORF">PCOR1329_LOCUS2726</name>
    <name evidence="3" type="ORF">PCOR1329_LOCUS53031</name>
</gene>
<protein>
    <recommendedName>
        <fullName evidence="5">RNA-directed RNA polymerase</fullName>
    </recommendedName>
</protein>
<dbReference type="EMBL" id="CAUYUJ010000688">
    <property type="protein sequence ID" value="CAK0791988.1"/>
    <property type="molecule type" value="Genomic_DNA"/>
</dbReference>
<sequence length="738" mass="80439">MASGGFKAALETAIPWINGRLASFAAQAECQQKKAKSEELVNYLLQHGLATKERMKPKHVAASSRNRYGNGVDPVDVHLLLARIIEQGFVKSRLDSPTCFQLGPHDSDEIKFNVDMASNSDGMLAPVSREDIRAVSVTCTHTNFGLNAVNAEALCDIADLEHLCRDGKLAREKVIAINPSIKEFLDEGIEWVMIRNEILHGCPGLPEFLQDAGNSGHQTERTLTKMQLLMEIHAKGGRNLKKKGEFDWPGVVANIESGKPHLKGQIKDLTKFVENWSGGHEQAPLLNELDIWSKLMRTKVDVPSSVFKILGTVEFASAPDVIIAMVKSAVCSPENYVKNGVSTLLTSWDVQNLVGKNKNKCLEFSEIVRKAKQFLDGLNDLTPSPNATDKNRLIGDLQVRGMMMLLGKKGKGRKTYDDLNQIVCEFLGDVYLRFPGSDQKEVPFDVEPDMQQKGQASSASGPVGFKVFTRDGDVSQQTLVQHGLVAKAVVERKVPPFFGGPWTIVRFEGSRAILEPEPGDDDAKKRATSKKADQLKVPTGQLLDEYQDHQDVLTEGCKASVRDTVMTAYRITSPAVDLTIKYATSPTGKTEVQEVACNRPYEPGQLIIVPLSINVGACSTDKVPEGAVIVDGVGAPSGTAVYLTKCCQLPVGDKKAFVVPYWCIPEAEDDDSAPLAVGKLKLDLACTPNARGMGGCSRNVLIPVLHNTTKLKKGTVLARPSHCSPDVPLSGANKRPRE</sequence>
<accession>A0ABN9V1P7</accession>
<feature type="region of interest" description="Disordered" evidence="1">
    <location>
        <begin position="718"/>
        <end position="738"/>
    </location>
</feature>
<evidence type="ECO:0000256" key="1">
    <source>
        <dbReference type="SAM" id="MobiDB-lite"/>
    </source>
</evidence>
<dbReference type="EMBL" id="CAUYUJ010016460">
    <property type="protein sequence ID" value="CAK0865549.1"/>
    <property type="molecule type" value="Genomic_DNA"/>
</dbReference>